<dbReference type="Proteomes" id="UP000017396">
    <property type="component" value="Chromosome"/>
</dbReference>
<dbReference type="EMBL" id="CP003587">
    <property type="protein sequence ID" value="AGY60451.1"/>
    <property type="molecule type" value="Genomic_DNA"/>
</dbReference>
<feature type="chain" id="PRO_5004664101" evidence="1">
    <location>
        <begin position="23"/>
        <end position="151"/>
    </location>
</feature>
<protein>
    <submittedName>
        <fullName evidence="2">Uncharacterized protein</fullName>
    </submittedName>
</protein>
<feature type="signal peptide" evidence="1">
    <location>
        <begin position="1"/>
        <end position="22"/>
    </location>
</feature>
<sequence length="151" mass="17134">MTKLIAPVLSFALLVPSAGVWGHPAGNHTQLFADLNTALSAFQRLVPNKTAYIELLRTPSLQRSLFVNLPFTSSWIGPQDRRMADGLAWFSIDSMLVDSASRECRLDMTSGHLHRCLRDNLTRLRQVAAEHRRFSEIRWAEQLLSYTQVQL</sequence>
<dbReference type="AlphaFoldDB" id="U5QNF0"/>
<accession>U5QNF0</accession>
<keyword evidence="3" id="KW-1185">Reference proteome</keyword>
<proteinExistence type="predicted"/>
<evidence type="ECO:0000313" key="2">
    <source>
        <dbReference type="EMBL" id="AGY60451.1"/>
    </source>
</evidence>
<name>U5QNF0_GLOK1</name>
<gene>
    <name evidence="2" type="ORF">GKIL_4205</name>
</gene>
<evidence type="ECO:0000256" key="1">
    <source>
        <dbReference type="SAM" id="SignalP"/>
    </source>
</evidence>
<reference evidence="2 3" key="1">
    <citation type="journal article" date="2013" name="PLoS ONE">
        <title>Cultivation and Complete Genome Sequencing of Gloeobacter kilaueensis sp. nov., from a Lava Cave in Kilauea Caldera, Hawai'i.</title>
        <authorList>
            <person name="Saw J.H."/>
            <person name="Schatz M."/>
            <person name="Brown M.V."/>
            <person name="Kunkel D.D."/>
            <person name="Foster J.S."/>
            <person name="Shick H."/>
            <person name="Christensen S."/>
            <person name="Hou S."/>
            <person name="Wan X."/>
            <person name="Donachie S.P."/>
        </authorList>
    </citation>
    <scope>NUCLEOTIDE SEQUENCE [LARGE SCALE GENOMIC DNA]</scope>
    <source>
        <strain evidence="3">JS</strain>
    </source>
</reference>
<organism evidence="2 3">
    <name type="scientific">Gloeobacter kilaueensis (strain ATCC BAA-2537 / CCAP 1431/1 / ULC 316 / JS1)</name>
    <dbReference type="NCBI Taxonomy" id="1183438"/>
    <lineage>
        <taxon>Bacteria</taxon>
        <taxon>Bacillati</taxon>
        <taxon>Cyanobacteriota</taxon>
        <taxon>Cyanophyceae</taxon>
        <taxon>Gloeobacterales</taxon>
        <taxon>Gloeobacteraceae</taxon>
        <taxon>Gloeobacter</taxon>
    </lineage>
</organism>
<keyword evidence="1" id="KW-0732">Signal</keyword>
<dbReference type="KEGG" id="glj:GKIL_4205"/>
<dbReference type="HOGENOM" id="CLU_1728781_0_0_3"/>
<dbReference type="RefSeq" id="WP_023175802.1">
    <property type="nucleotide sequence ID" value="NC_022600.1"/>
</dbReference>
<evidence type="ECO:0000313" key="3">
    <source>
        <dbReference type="Proteomes" id="UP000017396"/>
    </source>
</evidence>